<gene>
    <name evidence="1" type="ORF">DFI_15805</name>
</gene>
<reference evidence="1 2" key="1">
    <citation type="submission" date="2017-05" db="EMBL/GenBank/DDBJ databases">
        <title>The complete genome sequence of Deinococcus ficus isolated from the rhizosphere of the Ficus religiosa L. in Taiwan.</title>
        <authorList>
            <person name="Wu K.-M."/>
            <person name="Liao T.-L."/>
            <person name="Liu Y.-M."/>
            <person name="Young C.-C."/>
            <person name="Tsai S.-F."/>
        </authorList>
    </citation>
    <scope>NUCLEOTIDE SEQUENCE [LARGE SCALE GENOMIC DNA]</scope>
    <source>
        <strain evidence="1 2">CC-FR2-10</strain>
        <plasmid evidence="2">pdfi1</plasmid>
    </source>
</reference>
<proteinExistence type="predicted"/>
<organism evidence="1 2">
    <name type="scientific">Deinococcus ficus</name>
    <dbReference type="NCBI Taxonomy" id="317577"/>
    <lineage>
        <taxon>Bacteria</taxon>
        <taxon>Thermotogati</taxon>
        <taxon>Deinococcota</taxon>
        <taxon>Deinococci</taxon>
        <taxon>Deinococcales</taxon>
        <taxon>Deinococcaceae</taxon>
        <taxon>Deinococcus</taxon>
    </lineage>
</organism>
<evidence type="ECO:0000313" key="1">
    <source>
        <dbReference type="EMBL" id="ASN82633.1"/>
    </source>
</evidence>
<dbReference type="KEGG" id="dfc:DFI_15805"/>
<keyword evidence="2" id="KW-1185">Reference proteome</keyword>
<sequence length="233" mass="26012">MITRTNLSFEPPEPPPHRVWPEYVHLTYGSPSGVELDDPVERDRQTGRQYLGWMIRMGYHLIGRIGEQTTRTSDEAVLSVALLLDLQNERDSADDEPGGLAMLDELQGRLLAQLRRYSLPTGIVDYENDEGLAVLRDWANCMDGVRGYSAVILGEFLPELEDLMRARGQVTVRGWASAITASERAEVAEALRALAVQVETGALNVTELRTVEQPSSMELRLRGWVRPSPVPDS</sequence>
<evidence type="ECO:0000313" key="2">
    <source>
        <dbReference type="Proteomes" id="UP000259030"/>
    </source>
</evidence>
<dbReference type="AlphaFoldDB" id="A0A221T155"/>
<dbReference type="Proteomes" id="UP000259030">
    <property type="component" value="Plasmid pDFI1"/>
</dbReference>
<keyword evidence="1" id="KW-0614">Plasmid</keyword>
<dbReference type="EMBL" id="CP021082">
    <property type="protein sequence ID" value="ASN82633.1"/>
    <property type="molecule type" value="Genomic_DNA"/>
</dbReference>
<accession>A0A221T155</accession>
<geneLocation type="plasmid" evidence="2">
    <name>pdfi1</name>
</geneLocation>
<name>A0A221T155_9DEIO</name>
<dbReference type="RefSeq" id="WP_027464295.1">
    <property type="nucleotide sequence ID" value="NZ_CP021082.1"/>
</dbReference>
<protein>
    <submittedName>
        <fullName evidence="1">Uncharacterized protein</fullName>
    </submittedName>
</protein>